<gene>
    <name evidence="1" type="ORF">BJ554DRAFT_7934</name>
</gene>
<dbReference type="EMBL" id="JAEFCI010005843">
    <property type="protein sequence ID" value="KAG5460062.1"/>
    <property type="molecule type" value="Genomic_DNA"/>
</dbReference>
<dbReference type="Proteomes" id="UP000673691">
    <property type="component" value="Unassembled WGS sequence"/>
</dbReference>
<evidence type="ECO:0000313" key="2">
    <source>
        <dbReference type="Proteomes" id="UP000673691"/>
    </source>
</evidence>
<proteinExistence type="predicted"/>
<sequence length="162" mass="17243">MSASAGCHAFGCPGGFDGTTQVNQNDKFRGKSVDDPNRVVRCPCSGTGPTPAFVGRPTLCESVSFRSAVNLVEAQCSRIDRDETLDYTSRSLYRDVSGPPVLLDCTSEEAALTQNEFLWDMRMDTAAQVAAMGALFVEDAAPGIRSVATFDALRKVGSPLLG</sequence>
<accession>A0A8H7ZVJ8</accession>
<name>A0A8H7ZVJ8_9FUNG</name>
<organism evidence="1 2">
    <name type="scientific">Olpidium bornovanus</name>
    <dbReference type="NCBI Taxonomy" id="278681"/>
    <lineage>
        <taxon>Eukaryota</taxon>
        <taxon>Fungi</taxon>
        <taxon>Fungi incertae sedis</taxon>
        <taxon>Olpidiomycota</taxon>
        <taxon>Olpidiomycotina</taxon>
        <taxon>Olpidiomycetes</taxon>
        <taxon>Olpidiales</taxon>
        <taxon>Olpidiaceae</taxon>
        <taxon>Olpidium</taxon>
    </lineage>
</organism>
<comment type="caution">
    <text evidence="1">The sequence shown here is derived from an EMBL/GenBank/DDBJ whole genome shotgun (WGS) entry which is preliminary data.</text>
</comment>
<keyword evidence="2" id="KW-1185">Reference proteome</keyword>
<evidence type="ECO:0000313" key="1">
    <source>
        <dbReference type="EMBL" id="KAG5460062.1"/>
    </source>
</evidence>
<dbReference type="AlphaFoldDB" id="A0A8H7ZVJ8"/>
<protein>
    <submittedName>
        <fullName evidence="1">Uncharacterized protein</fullName>
    </submittedName>
</protein>
<reference evidence="1 2" key="1">
    <citation type="journal article" name="Sci. Rep.">
        <title>Genome-scale phylogenetic analyses confirm Olpidium as the closest living zoosporic fungus to the non-flagellated, terrestrial fungi.</title>
        <authorList>
            <person name="Chang Y."/>
            <person name="Rochon D."/>
            <person name="Sekimoto S."/>
            <person name="Wang Y."/>
            <person name="Chovatia M."/>
            <person name="Sandor L."/>
            <person name="Salamov A."/>
            <person name="Grigoriev I.V."/>
            <person name="Stajich J.E."/>
            <person name="Spatafora J.W."/>
        </authorList>
    </citation>
    <scope>NUCLEOTIDE SEQUENCE [LARGE SCALE GENOMIC DNA]</scope>
    <source>
        <strain evidence="1">S191</strain>
    </source>
</reference>